<accession>A0A062VF96</accession>
<dbReference type="SUPFAM" id="SSF53383">
    <property type="entry name" value="PLP-dependent transferases"/>
    <property type="match status" value="1"/>
</dbReference>
<dbReference type="InterPro" id="IPR004839">
    <property type="entry name" value="Aminotransferase_I/II_large"/>
</dbReference>
<dbReference type="NCBIfam" id="TIGR01140">
    <property type="entry name" value="L_thr_O3P_dcar"/>
    <property type="match status" value="1"/>
</dbReference>
<name>A0A062VF96_9PROT</name>
<evidence type="ECO:0000256" key="9">
    <source>
        <dbReference type="ARBA" id="ARBA00048531"/>
    </source>
</evidence>
<evidence type="ECO:0000256" key="1">
    <source>
        <dbReference type="ARBA" id="ARBA00001933"/>
    </source>
</evidence>
<gene>
    <name evidence="11" type="ORF">HPO_07367</name>
</gene>
<keyword evidence="7" id="KW-0456">Lyase</keyword>
<dbReference type="Gene3D" id="3.40.640.10">
    <property type="entry name" value="Type I PLP-dependent aspartate aminotransferase-like (Major domain)"/>
    <property type="match status" value="1"/>
</dbReference>
<evidence type="ECO:0000256" key="4">
    <source>
        <dbReference type="ARBA" id="ARBA00012285"/>
    </source>
</evidence>
<reference evidence="11 12" key="1">
    <citation type="journal article" date="2014" name="Antonie Van Leeuwenhoek">
        <title>Hyphomonas beringensis sp. nov. and Hyphomonas chukchiensis sp. nov., isolated from surface seawater of the Bering Sea and Chukchi Sea.</title>
        <authorList>
            <person name="Li C."/>
            <person name="Lai Q."/>
            <person name="Li G."/>
            <person name="Dong C."/>
            <person name="Wang J."/>
            <person name="Liao Y."/>
            <person name="Shao Z."/>
        </authorList>
    </citation>
    <scope>NUCLEOTIDE SEQUENCE [LARGE SCALE GENOMIC DNA]</scope>
    <source>
        <strain evidence="11 12">PS728</strain>
    </source>
</reference>
<dbReference type="PROSITE" id="PS00105">
    <property type="entry name" value="AA_TRANSFER_CLASS_1"/>
    <property type="match status" value="1"/>
</dbReference>
<evidence type="ECO:0000313" key="12">
    <source>
        <dbReference type="Proteomes" id="UP000027100"/>
    </source>
</evidence>
<dbReference type="Gene3D" id="3.90.1150.10">
    <property type="entry name" value="Aspartate Aminotransferase, domain 1"/>
    <property type="match status" value="1"/>
</dbReference>
<dbReference type="EC" id="4.1.1.81" evidence="4"/>
<dbReference type="RefSeq" id="WP_035596425.1">
    <property type="nucleotide sequence ID" value="NZ_ARYM01000007.1"/>
</dbReference>
<comment type="catalytic activity">
    <reaction evidence="9">
        <text>O-phospho-L-threonine + H(+) = (R)-1-aminopropan-2-yl phosphate + CO2</text>
        <dbReference type="Rhea" id="RHEA:11492"/>
        <dbReference type="ChEBI" id="CHEBI:15378"/>
        <dbReference type="ChEBI" id="CHEBI:16526"/>
        <dbReference type="ChEBI" id="CHEBI:58563"/>
        <dbReference type="ChEBI" id="CHEBI:58675"/>
        <dbReference type="EC" id="4.1.1.81"/>
    </reaction>
</comment>
<evidence type="ECO:0000256" key="6">
    <source>
        <dbReference type="ARBA" id="ARBA00022898"/>
    </source>
</evidence>
<dbReference type="PANTHER" id="PTHR42885">
    <property type="entry name" value="HISTIDINOL-PHOSPHATE AMINOTRANSFERASE-RELATED"/>
    <property type="match status" value="1"/>
</dbReference>
<dbReference type="GO" id="GO:0030170">
    <property type="term" value="F:pyridoxal phosphate binding"/>
    <property type="evidence" value="ECO:0007669"/>
    <property type="project" value="InterPro"/>
</dbReference>
<dbReference type="EMBL" id="ARYM01000007">
    <property type="protein sequence ID" value="KCZ99027.1"/>
    <property type="molecule type" value="Genomic_DNA"/>
</dbReference>
<dbReference type="GO" id="GO:0009236">
    <property type="term" value="P:cobalamin biosynthetic process"/>
    <property type="evidence" value="ECO:0007669"/>
    <property type="project" value="UniProtKB-UniPathway"/>
</dbReference>
<evidence type="ECO:0000259" key="10">
    <source>
        <dbReference type="Pfam" id="PF00155"/>
    </source>
</evidence>
<evidence type="ECO:0000256" key="7">
    <source>
        <dbReference type="ARBA" id="ARBA00023239"/>
    </source>
</evidence>
<organism evidence="11 12">
    <name type="scientific">Hyphomonas polymorpha PS728</name>
    <dbReference type="NCBI Taxonomy" id="1280954"/>
    <lineage>
        <taxon>Bacteria</taxon>
        <taxon>Pseudomonadati</taxon>
        <taxon>Pseudomonadota</taxon>
        <taxon>Alphaproteobacteria</taxon>
        <taxon>Hyphomonadales</taxon>
        <taxon>Hyphomonadaceae</taxon>
        <taxon>Hyphomonas</taxon>
    </lineage>
</organism>
<comment type="cofactor">
    <cofactor evidence="1">
        <name>pyridoxal 5'-phosphate</name>
        <dbReference type="ChEBI" id="CHEBI:597326"/>
    </cofactor>
</comment>
<protein>
    <recommendedName>
        <fullName evidence="4">threonine-phosphate decarboxylase</fullName>
        <ecNumber evidence="4">4.1.1.81</ecNumber>
    </recommendedName>
    <alternativeName>
        <fullName evidence="8">L-threonine-O-3-phosphate decarboxylase</fullName>
    </alternativeName>
</protein>
<dbReference type="InterPro" id="IPR015422">
    <property type="entry name" value="PyrdxlP-dep_Trfase_small"/>
</dbReference>
<evidence type="ECO:0000256" key="2">
    <source>
        <dbReference type="ARBA" id="ARBA00003444"/>
    </source>
</evidence>
<dbReference type="CDD" id="cd00609">
    <property type="entry name" value="AAT_like"/>
    <property type="match status" value="1"/>
</dbReference>
<dbReference type="InterPro" id="IPR015424">
    <property type="entry name" value="PyrdxlP-dep_Trfase"/>
</dbReference>
<sequence length="333" mass="35756">MNGPDLIHGGALDRVKALYPLAPQPWLDLSTGINPHPYPAPPLLPHSFAHLPTTSENDACRQAIAQYYGAPVASLMLVPGTEILIRLLPSLLEVQTVALARPTYGDHLSCWQTAGANVVEMADPAELAGKVDVIVVCNPNNPDGRIWPPEILEDCRARQAARQGWLIVDEAYADIAPSLSLAARGGAAGLIVLRSFGKFFGLAGLRLGALIAPQALLREAQKRFGVWPVSGPALHVGTQAVADTDWIAEARHRLETSRLALDEALSGAGVTTLGGTSLFRYVQVPDAHALWQALAEQGIYMRRFSWSRHHLRIGLPADDAGRQRLSAALAVSL</sequence>
<keyword evidence="12" id="KW-1185">Reference proteome</keyword>
<dbReference type="OrthoDB" id="9799304at2"/>
<dbReference type="GO" id="GO:0048472">
    <property type="term" value="F:threonine-phosphate decarboxylase activity"/>
    <property type="evidence" value="ECO:0007669"/>
    <property type="project" value="UniProtKB-EC"/>
</dbReference>
<dbReference type="InterPro" id="IPR005860">
    <property type="entry name" value="CobD"/>
</dbReference>
<dbReference type="Pfam" id="PF00155">
    <property type="entry name" value="Aminotran_1_2"/>
    <property type="match status" value="1"/>
</dbReference>
<dbReference type="InterPro" id="IPR004838">
    <property type="entry name" value="NHTrfase_class1_PyrdxlP-BS"/>
</dbReference>
<dbReference type="STRING" id="1280954.HPO_07367"/>
<evidence type="ECO:0000256" key="3">
    <source>
        <dbReference type="ARBA" id="ARBA00004953"/>
    </source>
</evidence>
<keyword evidence="5" id="KW-0169">Cobalamin biosynthesis</keyword>
<dbReference type="Proteomes" id="UP000027100">
    <property type="component" value="Unassembled WGS sequence"/>
</dbReference>
<dbReference type="UniPathway" id="UPA00148"/>
<dbReference type="PATRIC" id="fig|1280954.3.peg.1495"/>
<dbReference type="PANTHER" id="PTHR42885:SF1">
    <property type="entry name" value="THREONINE-PHOSPHATE DECARBOXYLASE"/>
    <property type="match status" value="1"/>
</dbReference>
<proteinExistence type="predicted"/>
<dbReference type="eggNOG" id="COG0079">
    <property type="taxonomic scope" value="Bacteria"/>
</dbReference>
<keyword evidence="6" id="KW-0663">Pyridoxal phosphate</keyword>
<feature type="domain" description="Aminotransferase class I/classII large" evidence="10">
    <location>
        <begin position="47"/>
        <end position="315"/>
    </location>
</feature>
<evidence type="ECO:0000313" key="11">
    <source>
        <dbReference type="EMBL" id="KCZ99027.1"/>
    </source>
</evidence>
<dbReference type="InterPro" id="IPR015421">
    <property type="entry name" value="PyrdxlP-dep_Trfase_major"/>
</dbReference>
<comment type="pathway">
    <text evidence="3">Cofactor biosynthesis; adenosylcobalamin biosynthesis.</text>
</comment>
<dbReference type="AlphaFoldDB" id="A0A062VF96"/>
<comment type="function">
    <text evidence="2">Decarboxylates L-threonine-O-3-phosphate to yield (R)-1-amino-2-propanol O-2-phosphate, the precursor for the linkage between the nucleotide loop and the corrin ring in cobalamin.</text>
</comment>
<evidence type="ECO:0000256" key="8">
    <source>
        <dbReference type="ARBA" id="ARBA00029996"/>
    </source>
</evidence>
<evidence type="ECO:0000256" key="5">
    <source>
        <dbReference type="ARBA" id="ARBA00022573"/>
    </source>
</evidence>
<comment type="caution">
    <text evidence="11">The sequence shown here is derived from an EMBL/GenBank/DDBJ whole genome shotgun (WGS) entry which is preliminary data.</text>
</comment>